<protein>
    <submittedName>
        <fullName evidence="3">Uncharacterized protein</fullName>
    </submittedName>
</protein>
<proteinExistence type="predicted"/>
<evidence type="ECO:0000256" key="2">
    <source>
        <dbReference type="SAM" id="SignalP"/>
    </source>
</evidence>
<dbReference type="AlphaFoldDB" id="A0A8J6AZW0"/>
<keyword evidence="4" id="KW-1185">Reference proteome</keyword>
<evidence type="ECO:0000313" key="3">
    <source>
        <dbReference type="EMBL" id="KAG9391249.1"/>
    </source>
</evidence>
<keyword evidence="1" id="KW-0812">Transmembrane</keyword>
<feature type="signal peptide" evidence="2">
    <location>
        <begin position="1"/>
        <end position="21"/>
    </location>
</feature>
<dbReference type="Proteomes" id="UP000717585">
    <property type="component" value="Unassembled WGS sequence"/>
</dbReference>
<accession>A0A8J6AZW0</accession>
<evidence type="ECO:0000313" key="4">
    <source>
        <dbReference type="Proteomes" id="UP000717585"/>
    </source>
</evidence>
<keyword evidence="1" id="KW-0472">Membrane</keyword>
<dbReference type="EMBL" id="JAHDYR010000062">
    <property type="protein sequence ID" value="KAG9391249.1"/>
    <property type="molecule type" value="Genomic_DNA"/>
</dbReference>
<reference evidence="3" key="1">
    <citation type="submission" date="2021-05" db="EMBL/GenBank/DDBJ databases">
        <title>A free-living protist that lacks canonical eukaryotic 1 DNA replication and segregation systems.</title>
        <authorList>
            <person name="Salas-Leiva D.E."/>
            <person name="Tromer E.C."/>
            <person name="Curtis B.A."/>
            <person name="Jerlstrom-Hultqvist J."/>
            <person name="Kolisko M."/>
            <person name="Yi Z."/>
            <person name="Salas-Leiva J.S."/>
            <person name="Gallot-Lavallee L."/>
            <person name="Kops G.J.P.L."/>
            <person name="Archibald J.M."/>
            <person name="Simpson A.G.B."/>
            <person name="Roger A.J."/>
        </authorList>
    </citation>
    <scope>NUCLEOTIDE SEQUENCE</scope>
    <source>
        <strain evidence="3">BICM</strain>
    </source>
</reference>
<keyword evidence="1" id="KW-1133">Transmembrane helix</keyword>
<sequence length="242" mass="26431">MRPCPQTTLLLLLSTITVVFAALQVAPHCDSQGIVVKVELPDKLTDPKISFWIDEECYHMHPESSSFSMFISSKPDASIEDVLAGDPALTEVTASVYQFQYELPDGHMRADFSQFNGERDFICLAYGSAIMGCTDTRYSIGRTPEPGPDTPQVSPVVIILFVVLLSVCIISAVATAIAIKLGMFICIPAAFVLHSKKLQTRASGRQYEPIPSLPQPMFTPAPYQQAPMPFTGCQSLVCPTQP</sequence>
<feature type="chain" id="PRO_5035235329" evidence="2">
    <location>
        <begin position="22"/>
        <end position="242"/>
    </location>
</feature>
<gene>
    <name evidence="3" type="ORF">J8273_7523</name>
</gene>
<keyword evidence="2" id="KW-0732">Signal</keyword>
<name>A0A8J6AZW0_9EUKA</name>
<organism evidence="3 4">
    <name type="scientific">Carpediemonas membranifera</name>
    <dbReference type="NCBI Taxonomy" id="201153"/>
    <lineage>
        <taxon>Eukaryota</taxon>
        <taxon>Metamonada</taxon>
        <taxon>Carpediemonas-like organisms</taxon>
        <taxon>Carpediemonas</taxon>
    </lineage>
</organism>
<feature type="transmembrane region" description="Helical" evidence="1">
    <location>
        <begin position="158"/>
        <end position="191"/>
    </location>
</feature>
<comment type="caution">
    <text evidence="3">The sequence shown here is derived from an EMBL/GenBank/DDBJ whole genome shotgun (WGS) entry which is preliminary data.</text>
</comment>
<evidence type="ECO:0000256" key="1">
    <source>
        <dbReference type="SAM" id="Phobius"/>
    </source>
</evidence>